<evidence type="ECO:0000313" key="1">
    <source>
        <dbReference type="EMBL" id="KAK8971534.1"/>
    </source>
</evidence>
<gene>
    <name evidence="1" type="ORF">KSP40_PGU013365</name>
</gene>
<organism evidence="1 2">
    <name type="scientific">Platanthera guangdongensis</name>
    <dbReference type="NCBI Taxonomy" id="2320717"/>
    <lineage>
        <taxon>Eukaryota</taxon>
        <taxon>Viridiplantae</taxon>
        <taxon>Streptophyta</taxon>
        <taxon>Embryophyta</taxon>
        <taxon>Tracheophyta</taxon>
        <taxon>Spermatophyta</taxon>
        <taxon>Magnoliopsida</taxon>
        <taxon>Liliopsida</taxon>
        <taxon>Asparagales</taxon>
        <taxon>Orchidaceae</taxon>
        <taxon>Orchidoideae</taxon>
        <taxon>Orchideae</taxon>
        <taxon>Orchidinae</taxon>
        <taxon>Platanthera</taxon>
    </lineage>
</organism>
<keyword evidence="2" id="KW-1185">Reference proteome</keyword>
<dbReference type="EMBL" id="JBBWWR010000001">
    <property type="protein sequence ID" value="KAK8971534.1"/>
    <property type="molecule type" value="Genomic_DNA"/>
</dbReference>
<dbReference type="Proteomes" id="UP001412067">
    <property type="component" value="Unassembled WGS sequence"/>
</dbReference>
<protein>
    <submittedName>
        <fullName evidence="1">Uncharacterized protein</fullName>
    </submittedName>
</protein>
<proteinExistence type="predicted"/>
<comment type="caution">
    <text evidence="1">The sequence shown here is derived from an EMBL/GenBank/DDBJ whole genome shotgun (WGS) entry which is preliminary data.</text>
</comment>
<reference evidence="1 2" key="1">
    <citation type="journal article" date="2022" name="Nat. Plants">
        <title>Genomes of leafy and leafless Platanthera orchids illuminate the evolution of mycoheterotrophy.</title>
        <authorList>
            <person name="Li M.H."/>
            <person name="Liu K.W."/>
            <person name="Li Z."/>
            <person name="Lu H.C."/>
            <person name="Ye Q.L."/>
            <person name="Zhang D."/>
            <person name="Wang J.Y."/>
            <person name="Li Y.F."/>
            <person name="Zhong Z.M."/>
            <person name="Liu X."/>
            <person name="Yu X."/>
            <person name="Liu D.K."/>
            <person name="Tu X.D."/>
            <person name="Liu B."/>
            <person name="Hao Y."/>
            <person name="Liao X.Y."/>
            <person name="Jiang Y.T."/>
            <person name="Sun W.H."/>
            <person name="Chen J."/>
            <person name="Chen Y.Q."/>
            <person name="Ai Y."/>
            <person name="Zhai J.W."/>
            <person name="Wu S.S."/>
            <person name="Zhou Z."/>
            <person name="Hsiao Y.Y."/>
            <person name="Wu W.L."/>
            <person name="Chen Y.Y."/>
            <person name="Lin Y.F."/>
            <person name="Hsu J.L."/>
            <person name="Li C.Y."/>
            <person name="Wang Z.W."/>
            <person name="Zhao X."/>
            <person name="Zhong W.Y."/>
            <person name="Ma X.K."/>
            <person name="Ma L."/>
            <person name="Huang J."/>
            <person name="Chen G.Z."/>
            <person name="Huang M.Z."/>
            <person name="Huang L."/>
            <person name="Peng D.H."/>
            <person name="Luo Y.B."/>
            <person name="Zou S.Q."/>
            <person name="Chen S.P."/>
            <person name="Lan S."/>
            <person name="Tsai W.C."/>
            <person name="Van de Peer Y."/>
            <person name="Liu Z.J."/>
        </authorList>
    </citation>
    <scope>NUCLEOTIDE SEQUENCE [LARGE SCALE GENOMIC DNA]</scope>
    <source>
        <strain evidence="1">Lor288</strain>
    </source>
</reference>
<sequence>MEEKLNLMFSSVVASGRHACTPNTINEIPDSIDERGMSEGDPEDIAVCEEPMPQETTTTSEVGRKGNKRKNKVISSMLEDLAESSKTIS</sequence>
<evidence type="ECO:0000313" key="2">
    <source>
        <dbReference type="Proteomes" id="UP001412067"/>
    </source>
</evidence>
<name>A0ABR2N5V8_9ASPA</name>
<accession>A0ABR2N5V8</accession>